<gene>
    <name evidence="2" type="ORF">EGYM00163_LOCUS30090</name>
</gene>
<dbReference type="EMBL" id="HBJA01086320">
    <property type="protein sequence ID" value="CAE0818922.1"/>
    <property type="molecule type" value="Transcribed_RNA"/>
</dbReference>
<feature type="region of interest" description="Disordered" evidence="1">
    <location>
        <begin position="74"/>
        <end position="110"/>
    </location>
</feature>
<proteinExistence type="predicted"/>
<evidence type="ECO:0000313" key="2">
    <source>
        <dbReference type="EMBL" id="CAE0818922.1"/>
    </source>
</evidence>
<accession>A0A7S4LBS3</accession>
<organism evidence="2">
    <name type="scientific">Eutreptiella gymnastica</name>
    <dbReference type="NCBI Taxonomy" id="73025"/>
    <lineage>
        <taxon>Eukaryota</taxon>
        <taxon>Discoba</taxon>
        <taxon>Euglenozoa</taxon>
        <taxon>Euglenida</taxon>
        <taxon>Spirocuta</taxon>
        <taxon>Euglenophyceae</taxon>
        <taxon>Eutreptiales</taxon>
        <taxon>Eutreptiaceae</taxon>
        <taxon>Eutreptiella</taxon>
    </lineage>
</organism>
<name>A0A7S4LBS3_9EUGL</name>
<sequence>MFEADSQKFAPAPRGFKFQNFRARLQRLPPPFQATNAAEDLRDWLQPRLSEWPTVTPSLMQVFGAVWASLTAQHVGAEHQTGGHPTPPKASRQDPRLGGWGVTDGGRRDL</sequence>
<evidence type="ECO:0000256" key="1">
    <source>
        <dbReference type="SAM" id="MobiDB-lite"/>
    </source>
</evidence>
<reference evidence="2" key="1">
    <citation type="submission" date="2021-01" db="EMBL/GenBank/DDBJ databases">
        <authorList>
            <person name="Corre E."/>
            <person name="Pelletier E."/>
            <person name="Niang G."/>
            <person name="Scheremetjew M."/>
            <person name="Finn R."/>
            <person name="Kale V."/>
            <person name="Holt S."/>
            <person name="Cochrane G."/>
            <person name="Meng A."/>
            <person name="Brown T."/>
            <person name="Cohen L."/>
        </authorList>
    </citation>
    <scope>NUCLEOTIDE SEQUENCE</scope>
    <source>
        <strain evidence="2">CCMP1594</strain>
    </source>
</reference>
<protein>
    <submittedName>
        <fullName evidence="2">Uncharacterized protein</fullName>
    </submittedName>
</protein>
<dbReference type="AlphaFoldDB" id="A0A7S4LBS3"/>